<dbReference type="Gene3D" id="3.30.420.10">
    <property type="entry name" value="Ribonuclease H-like superfamily/Ribonuclease H"/>
    <property type="match status" value="1"/>
</dbReference>
<feature type="compositionally biased region" description="Acidic residues" evidence="2">
    <location>
        <begin position="420"/>
        <end position="431"/>
    </location>
</feature>
<gene>
    <name evidence="5" type="primary">LOC127751040</name>
</gene>
<evidence type="ECO:0000256" key="2">
    <source>
        <dbReference type="SAM" id="MobiDB-lite"/>
    </source>
</evidence>
<dbReference type="RefSeq" id="XP_052129903.1">
    <property type="nucleotide sequence ID" value="XM_052273943.1"/>
</dbReference>
<dbReference type="InterPro" id="IPR036397">
    <property type="entry name" value="RNaseH_sf"/>
</dbReference>
<dbReference type="Proteomes" id="UP000504606">
    <property type="component" value="Unplaced"/>
</dbReference>
<feature type="compositionally biased region" description="Basic and acidic residues" evidence="2">
    <location>
        <begin position="505"/>
        <end position="517"/>
    </location>
</feature>
<feature type="compositionally biased region" description="Acidic residues" evidence="2">
    <location>
        <begin position="545"/>
        <end position="572"/>
    </location>
</feature>
<dbReference type="GeneID" id="127751040"/>
<dbReference type="KEGG" id="foc:127751040"/>
<dbReference type="GO" id="GO:0003677">
    <property type="term" value="F:DNA binding"/>
    <property type="evidence" value="ECO:0007669"/>
    <property type="project" value="UniProtKB-KW"/>
</dbReference>
<dbReference type="OrthoDB" id="4327074at2759"/>
<feature type="compositionally biased region" description="Basic residues" evidence="2">
    <location>
        <begin position="518"/>
        <end position="537"/>
    </location>
</feature>
<dbReference type="PANTHER" id="PTHR19303">
    <property type="entry name" value="TRANSPOSON"/>
    <property type="match status" value="1"/>
</dbReference>
<sequence>MPRSKPRKSVKGTFSPEAMKAALRQVREGKCVRTAATLNKVSHMTLKRYVKLNKNVENLDFAVVSPNYSTRQIFTKDMEDSLKGYIIECSQMGYGLTAPEIKRFAVQFTEVNKVPNIPDSWKENQAAGQDWFRGFMSRHPDLSARKPEQCSIARAMAFNKVNISNYFDKLELVLKRHPNFANGSRVYNLDETGSTTVGDMKKAKVITEKGVKQVHQIKSAERGTLVTTCCIICGNGTMVPLVMIFPRAKFTNNMLINGYPGTLGLATKNGWMITEKFLQVIQHFVAKTNSSPENPTLLILDNVASHLSIEAINLCRASGVTLFTLPPHTTHKTQPLDGPYQAAYSRAYNSWTLAHPAQVCTIYDVAGLVNEALCKVATPTNIFSAFRATGIYPFNRDIFSDLEFVPSSVTENPAPTATVNEEEQNDSEEVDNPGGEAEVENSQLVTPRKVRPLPKAKPKETTRKPREKGRCRVATDTPEKREIEAKAAEKRQKEAEKDKKKRERTQKNLEKVIEGHSKTNKKKTAKKQTKTARKKKAPTPPSTESESDLLEEESEEEMWEGDENYEDDESEDRELFKPLEKSPEEGDHIIVVFRGKEDKYYVGKVLKEKDEDGDLEVSYYRQCTKRVYSFVLPNIPDLKSVHINDIVAILPQPHVGGTTRQRNIISFPFDFTRIRLG</sequence>
<keyword evidence="1" id="KW-0238">DNA-binding</keyword>
<keyword evidence="4" id="KW-1185">Reference proteome</keyword>
<dbReference type="PROSITE" id="PS51253">
    <property type="entry name" value="HTH_CENPB"/>
    <property type="match status" value="1"/>
</dbReference>
<feature type="compositionally biased region" description="Basic and acidic residues" evidence="2">
    <location>
        <begin position="477"/>
        <end position="498"/>
    </location>
</feature>
<proteinExistence type="predicted"/>
<dbReference type="GO" id="GO:0005634">
    <property type="term" value="C:nucleus"/>
    <property type="evidence" value="ECO:0007669"/>
    <property type="project" value="TreeGrafter"/>
</dbReference>
<organism evidence="4 5">
    <name type="scientific">Frankliniella occidentalis</name>
    <name type="common">Western flower thrips</name>
    <name type="synonym">Euthrips occidentalis</name>
    <dbReference type="NCBI Taxonomy" id="133901"/>
    <lineage>
        <taxon>Eukaryota</taxon>
        <taxon>Metazoa</taxon>
        <taxon>Ecdysozoa</taxon>
        <taxon>Arthropoda</taxon>
        <taxon>Hexapoda</taxon>
        <taxon>Insecta</taxon>
        <taxon>Pterygota</taxon>
        <taxon>Neoptera</taxon>
        <taxon>Paraneoptera</taxon>
        <taxon>Thysanoptera</taxon>
        <taxon>Terebrantia</taxon>
        <taxon>Thripoidea</taxon>
        <taxon>Thripidae</taxon>
        <taxon>Frankliniella</taxon>
    </lineage>
</organism>
<dbReference type="Pfam" id="PF03221">
    <property type="entry name" value="HTH_Tnp_Tc5"/>
    <property type="match status" value="1"/>
</dbReference>
<feature type="compositionally biased region" description="Polar residues" evidence="2">
    <location>
        <begin position="409"/>
        <end position="419"/>
    </location>
</feature>
<dbReference type="InterPro" id="IPR050863">
    <property type="entry name" value="CenT-Element_Derived"/>
</dbReference>
<accession>A0A9C6X6F3</accession>
<protein>
    <submittedName>
        <fullName evidence="5">Uncharacterized protein LOC127751040</fullName>
    </submittedName>
</protein>
<dbReference type="Pfam" id="PF03184">
    <property type="entry name" value="DDE_1"/>
    <property type="match status" value="1"/>
</dbReference>
<evidence type="ECO:0000259" key="3">
    <source>
        <dbReference type="PROSITE" id="PS51253"/>
    </source>
</evidence>
<evidence type="ECO:0000313" key="4">
    <source>
        <dbReference type="Proteomes" id="UP000504606"/>
    </source>
</evidence>
<dbReference type="AlphaFoldDB" id="A0A9C6X6F3"/>
<name>A0A9C6X6F3_FRAOC</name>
<dbReference type="InterPro" id="IPR004875">
    <property type="entry name" value="DDE_SF_endonuclease_dom"/>
</dbReference>
<dbReference type="InterPro" id="IPR006600">
    <property type="entry name" value="HTH_CenpB_DNA-bd_dom"/>
</dbReference>
<feature type="region of interest" description="Disordered" evidence="2">
    <location>
        <begin position="409"/>
        <end position="574"/>
    </location>
</feature>
<dbReference type="PANTHER" id="PTHR19303:SF74">
    <property type="entry name" value="POGO TRANSPOSABLE ELEMENT WITH KRAB DOMAIN"/>
    <property type="match status" value="1"/>
</dbReference>
<evidence type="ECO:0000256" key="1">
    <source>
        <dbReference type="ARBA" id="ARBA00023125"/>
    </source>
</evidence>
<reference evidence="5" key="1">
    <citation type="submission" date="2025-08" db="UniProtKB">
        <authorList>
            <consortium name="RefSeq"/>
        </authorList>
    </citation>
    <scope>IDENTIFICATION</scope>
    <source>
        <tissue evidence="5">Whole organism</tissue>
    </source>
</reference>
<evidence type="ECO:0000313" key="5">
    <source>
        <dbReference type="RefSeq" id="XP_052129903.1"/>
    </source>
</evidence>
<feature type="domain" description="HTH CENPB-type" evidence="3">
    <location>
        <begin position="66"/>
        <end position="145"/>
    </location>
</feature>
<feature type="compositionally biased region" description="Basic and acidic residues" evidence="2">
    <location>
        <begin position="457"/>
        <end position="470"/>
    </location>
</feature>